<evidence type="ECO:0000313" key="6">
    <source>
        <dbReference type="Proteomes" id="UP000248044"/>
    </source>
</evidence>
<accession>A0A2U9IIS0</accession>
<dbReference type="EMBL" id="CP029289">
    <property type="protein sequence ID" value="AWR95920.1"/>
    <property type="molecule type" value="Genomic_DNA"/>
</dbReference>
<keyword evidence="1" id="KW-0805">Transcription regulation</keyword>
<sequence>MDELNRKILLMLLKDYNSSQRFIAKKLGISPPAVNYRIDKLLSDGIIRKISLYINPNFYGKYHGYVAFKNYKNWNGEYIAKFECLERTTIYEIESKSIEDLKSKINSMSEELGTPEMIYIPTQYPYSPSNFDFKLVSIMKDDPKIESIQISEKIKVSSKTVRRHIRYLINKNFMRLIPVVDLNKAGISMFAIFTKNVEIARKLFSEINFREISDNKAGIFVNIANDMEEIKRYTDKMREFDKEAELMVTYSYDFS</sequence>
<dbReference type="InterPro" id="IPR036388">
    <property type="entry name" value="WH-like_DNA-bd_sf"/>
</dbReference>
<dbReference type="AlphaFoldDB" id="A0A2U9IIS0"/>
<dbReference type="Pfam" id="PF13412">
    <property type="entry name" value="HTH_24"/>
    <property type="match status" value="2"/>
</dbReference>
<dbReference type="InterPro" id="IPR011991">
    <property type="entry name" value="ArsR-like_HTH"/>
</dbReference>
<gene>
    <name evidence="5" type="ORF">DFR85_05785</name>
</gene>
<dbReference type="InterPro" id="IPR050684">
    <property type="entry name" value="HTH-Siroheme_Decarb"/>
</dbReference>
<dbReference type="GO" id="GO:0043565">
    <property type="term" value="F:sequence-specific DNA binding"/>
    <property type="evidence" value="ECO:0007669"/>
    <property type="project" value="InterPro"/>
</dbReference>
<dbReference type="CDD" id="cd00090">
    <property type="entry name" value="HTH_ARSR"/>
    <property type="match status" value="1"/>
</dbReference>
<dbReference type="InterPro" id="IPR036390">
    <property type="entry name" value="WH_DNA-bd_sf"/>
</dbReference>
<dbReference type="PANTHER" id="PTHR43413:SF8">
    <property type="entry name" value="HTH-TYPE TRANSCRIPTIONAL REGULATOR PTR1"/>
    <property type="match status" value="1"/>
</dbReference>
<keyword evidence="2" id="KW-0238">DNA-binding</keyword>
<evidence type="ECO:0000256" key="2">
    <source>
        <dbReference type="ARBA" id="ARBA00023125"/>
    </source>
</evidence>
<dbReference type="KEGG" id="abri:DFR85_05785"/>
<keyword evidence="6" id="KW-1185">Reference proteome</keyword>
<dbReference type="SMART" id="SM00344">
    <property type="entry name" value="HTH_ASNC"/>
    <property type="match status" value="1"/>
</dbReference>
<evidence type="ECO:0000256" key="1">
    <source>
        <dbReference type="ARBA" id="ARBA00023015"/>
    </source>
</evidence>
<dbReference type="GeneID" id="36831647"/>
<name>A0A2U9IIS0_9CREN</name>
<feature type="domain" description="HTH asnC-type" evidence="4">
    <location>
        <begin position="1"/>
        <end position="62"/>
    </location>
</feature>
<keyword evidence="3" id="KW-0804">Transcription</keyword>
<dbReference type="InterPro" id="IPR000485">
    <property type="entry name" value="AsnC-type_HTH_dom"/>
</dbReference>
<dbReference type="InterPro" id="IPR019888">
    <property type="entry name" value="Tscrpt_reg_AsnC-like"/>
</dbReference>
<reference evidence="5 6" key="1">
    <citation type="submission" date="2018-05" db="EMBL/GenBank/DDBJ databases">
        <title>Complete Genome Sequences of Extremely Thermoacidophilic, Metal-Mobilizing Type-Strain Members of the Archaeal Family Sulfolobaceae: Acidianus brierleyi DSM-1651T, Acidianus sulfidivorans DSM-18786T, Metallosphaera hakonensis DSM-7519T, and Metallosphaera prunae DSM-10039T.</title>
        <authorList>
            <person name="Counts J.A."/>
            <person name="Kelly R.M."/>
        </authorList>
    </citation>
    <scope>NUCLEOTIDE SEQUENCE [LARGE SCALE GENOMIC DNA]</scope>
    <source>
        <strain evidence="5 6">DSM 1651</strain>
    </source>
</reference>
<evidence type="ECO:0000313" key="5">
    <source>
        <dbReference type="EMBL" id="AWR95920.1"/>
    </source>
</evidence>
<dbReference type="Gene3D" id="1.10.10.10">
    <property type="entry name" value="Winged helix-like DNA-binding domain superfamily/Winged helix DNA-binding domain"/>
    <property type="match status" value="2"/>
</dbReference>
<dbReference type="PANTHER" id="PTHR43413">
    <property type="entry name" value="TRANSCRIPTIONAL REGULATOR, ASNC FAMILY"/>
    <property type="match status" value="1"/>
</dbReference>
<dbReference type="PROSITE" id="PS50956">
    <property type="entry name" value="HTH_ASNC_2"/>
    <property type="match status" value="1"/>
</dbReference>
<protein>
    <submittedName>
        <fullName evidence="5">AsnC family transcriptional regulator</fullName>
    </submittedName>
</protein>
<evidence type="ECO:0000259" key="4">
    <source>
        <dbReference type="PROSITE" id="PS50956"/>
    </source>
</evidence>
<dbReference type="OrthoDB" id="6995at2157"/>
<organism evidence="5 6">
    <name type="scientific">Acidianus brierleyi</name>
    <dbReference type="NCBI Taxonomy" id="41673"/>
    <lineage>
        <taxon>Archaea</taxon>
        <taxon>Thermoproteota</taxon>
        <taxon>Thermoprotei</taxon>
        <taxon>Sulfolobales</taxon>
        <taxon>Sulfolobaceae</taxon>
        <taxon>Acidianus</taxon>
    </lineage>
</organism>
<dbReference type="SUPFAM" id="SSF46785">
    <property type="entry name" value="Winged helix' DNA-binding domain"/>
    <property type="match status" value="2"/>
</dbReference>
<dbReference type="Proteomes" id="UP000248044">
    <property type="component" value="Chromosome"/>
</dbReference>
<evidence type="ECO:0000256" key="3">
    <source>
        <dbReference type="ARBA" id="ARBA00023163"/>
    </source>
</evidence>
<dbReference type="RefSeq" id="WP_110271798.1">
    <property type="nucleotide sequence ID" value="NZ_CP029289.2"/>
</dbReference>
<proteinExistence type="predicted"/>
<dbReference type="PRINTS" id="PR00033">
    <property type="entry name" value="HTHASNC"/>
</dbReference>